<comment type="similarity">
    <text evidence="1">Belongs to the LDH2/MDH2 oxidoreductase family.</text>
</comment>
<evidence type="ECO:0000313" key="4">
    <source>
        <dbReference type="EMBL" id="KAK2708974.1"/>
    </source>
</evidence>
<keyword evidence="5" id="KW-1185">Reference proteome</keyword>
<dbReference type="EMBL" id="JAVRJZ010000018">
    <property type="protein sequence ID" value="KAK2708974.1"/>
    <property type="molecule type" value="Genomic_DNA"/>
</dbReference>
<organism evidence="4 5">
    <name type="scientific">Artemia franciscana</name>
    <name type="common">Brine shrimp</name>
    <name type="synonym">Artemia sanfranciscana</name>
    <dbReference type="NCBI Taxonomy" id="6661"/>
    <lineage>
        <taxon>Eukaryota</taxon>
        <taxon>Metazoa</taxon>
        <taxon>Ecdysozoa</taxon>
        <taxon>Arthropoda</taxon>
        <taxon>Crustacea</taxon>
        <taxon>Branchiopoda</taxon>
        <taxon>Anostraca</taxon>
        <taxon>Artemiidae</taxon>
        <taxon>Artemia</taxon>
    </lineage>
</organism>
<reference evidence="4" key="1">
    <citation type="submission" date="2023-07" db="EMBL/GenBank/DDBJ databases">
        <title>Chromosome-level genome assembly of Artemia franciscana.</title>
        <authorList>
            <person name="Jo E."/>
        </authorList>
    </citation>
    <scope>NUCLEOTIDE SEQUENCE</scope>
    <source>
        <tissue evidence="4">Whole body</tissue>
    </source>
</reference>
<feature type="compositionally biased region" description="Basic and acidic residues" evidence="3">
    <location>
        <begin position="134"/>
        <end position="152"/>
    </location>
</feature>
<evidence type="ECO:0000256" key="2">
    <source>
        <dbReference type="ARBA" id="ARBA00023002"/>
    </source>
</evidence>
<dbReference type="Pfam" id="PF02615">
    <property type="entry name" value="Ldh_2"/>
    <property type="match status" value="1"/>
</dbReference>
<comment type="caution">
    <text evidence="4">The sequence shown here is derived from an EMBL/GenBank/DDBJ whole genome shotgun (WGS) entry which is preliminary data.</text>
</comment>
<evidence type="ECO:0000313" key="5">
    <source>
        <dbReference type="Proteomes" id="UP001187531"/>
    </source>
</evidence>
<feature type="non-terminal residue" evidence="4">
    <location>
        <position position="1"/>
    </location>
</feature>
<dbReference type="PANTHER" id="PTHR11091">
    <property type="entry name" value="OXIDOREDUCTASE-RELATED"/>
    <property type="match status" value="1"/>
</dbReference>
<feature type="compositionally biased region" description="Basic and acidic residues" evidence="3">
    <location>
        <begin position="183"/>
        <end position="209"/>
    </location>
</feature>
<proteinExistence type="inferred from homology"/>
<dbReference type="Proteomes" id="UP001187531">
    <property type="component" value="Unassembled WGS sequence"/>
</dbReference>
<dbReference type="InterPro" id="IPR036111">
    <property type="entry name" value="Mal/L-sulfo/L-lacto_DH-like_sf"/>
</dbReference>
<accession>A0AA88L0J7</accession>
<dbReference type="PANTHER" id="PTHR11091:SF0">
    <property type="entry name" value="MALATE DEHYDROGENASE"/>
    <property type="match status" value="1"/>
</dbReference>
<feature type="region of interest" description="Disordered" evidence="3">
    <location>
        <begin position="128"/>
        <end position="209"/>
    </location>
</feature>
<name>A0AA88L0J7_ARTSF</name>
<dbReference type="GO" id="GO:0016491">
    <property type="term" value="F:oxidoreductase activity"/>
    <property type="evidence" value="ECO:0007669"/>
    <property type="project" value="UniProtKB-KW"/>
</dbReference>
<evidence type="ECO:0000256" key="3">
    <source>
        <dbReference type="SAM" id="MobiDB-lite"/>
    </source>
</evidence>
<protein>
    <recommendedName>
        <fullName evidence="6">Malate dehydrogenase</fullName>
    </recommendedName>
</protein>
<dbReference type="InterPro" id="IPR043143">
    <property type="entry name" value="Mal/L-sulf/L-lact_DH-like_NADP"/>
</dbReference>
<dbReference type="InterPro" id="IPR003767">
    <property type="entry name" value="Malate/L-lactate_DH-like"/>
</dbReference>
<dbReference type="SUPFAM" id="SSF89733">
    <property type="entry name" value="L-sulfolactate dehydrogenase-like"/>
    <property type="match status" value="1"/>
</dbReference>
<evidence type="ECO:0000256" key="1">
    <source>
        <dbReference type="ARBA" id="ARBA00006056"/>
    </source>
</evidence>
<evidence type="ECO:0008006" key="6">
    <source>
        <dbReference type="Google" id="ProtNLM"/>
    </source>
</evidence>
<gene>
    <name evidence="4" type="ORF">QYM36_014562</name>
</gene>
<sequence>MYVNDILNKICDGNALPSIVKENVCTALVDGKNGLGPVLAIEKAKSAGVGWVAANNSNHYGIAGWYSLQAAQAGLIGLSFTNTSPLQTPTRAKAAALGTNPLTVAAPAKNGETFFLDMATTAVALGKKNGSHAKSPDGDPKDKDWVPDKDGSSSDSDGETPNQESFIEVDISAPDPTFPEATATERDVVDDQASVERRNIEQHPKTKKETYIDRKEKRAAGQEYTAQKTQKVVPAKEVREFSCKCKLEYKTIDQDARKAIFERFWLLGKEFGSMESQRQFVSKCVTKKPVGWRTTSASSSRRQNSLCYTLELN</sequence>
<dbReference type="Gene3D" id="3.30.1370.60">
    <property type="entry name" value="Hypothetical oxidoreductase yiak, domain 2"/>
    <property type="match status" value="1"/>
</dbReference>
<keyword evidence="2" id="KW-0560">Oxidoreductase</keyword>
<dbReference type="AlphaFoldDB" id="A0AA88L0J7"/>